<feature type="compositionally biased region" description="Polar residues" evidence="1">
    <location>
        <begin position="68"/>
        <end position="77"/>
    </location>
</feature>
<feature type="compositionally biased region" description="Polar residues" evidence="1">
    <location>
        <begin position="112"/>
        <end position="122"/>
    </location>
</feature>
<proteinExistence type="predicted"/>
<sequence>MRCQRGTKRKTEEITTTTTTKRRVKIPGEKSPQRPLTTKEKERHLEVEKHESAPPTPAPKIISKSKRSSNANDTPSSIDDKERDNSPAVPPKKLREESSHKRTKEIRLQRPEPTNNSQATLISSSNSSSSHSRRSNGQDSNVKHGSVRSEKKKS</sequence>
<evidence type="ECO:0000256" key="1">
    <source>
        <dbReference type="SAM" id="MobiDB-lite"/>
    </source>
</evidence>
<feature type="region of interest" description="Disordered" evidence="1">
    <location>
        <begin position="1"/>
        <end position="154"/>
    </location>
</feature>
<protein>
    <submittedName>
        <fullName evidence="3">Uncharacterized protein</fullName>
    </submittedName>
</protein>
<organism evidence="2 3">
    <name type="scientific">Ditylenchus dipsaci</name>
    <dbReference type="NCBI Taxonomy" id="166011"/>
    <lineage>
        <taxon>Eukaryota</taxon>
        <taxon>Metazoa</taxon>
        <taxon>Ecdysozoa</taxon>
        <taxon>Nematoda</taxon>
        <taxon>Chromadorea</taxon>
        <taxon>Rhabditida</taxon>
        <taxon>Tylenchina</taxon>
        <taxon>Tylenchomorpha</taxon>
        <taxon>Sphaerularioidea</taxon>
        <taxon>Anguinidae</taxon>
        <taxon>Anguininae</taxon>
        <taxon>Ditylenchus</taxon>
    </lineage>
</organism>
<dbReference type="Proteomes" id="UP000887574">
    <property type="component" value="Unplaced"/>
</dbReference>
<dbReference type="WBParaSite" id="jg15789">
    <property type="protein sequence ID" value="jg15789"/>
    <property type="gene ID" value="jg15789"/>
</dbReference>
<feature type="compositionally biased region" description="Basic and acidic residues" evidence="1">
    <location>
        <begin position="26"/>
        <end position="52"/>
    </location>
</feature>
<reference evidence="3" key="1">
    <citation type="submission" date="2022-11" db="UniProtKB">
        <authorList>
            <consortium name="WormBaseParasite"/>
        </authorList>
    </citation>
    <scope>IDENTIFICATION</scope>
</reference>
<dbReference type="AlphaFoldDB" id="A0A915D633"/>
<feature type="compositionally biased region" description="Basic and acidic residues" evidence="1">
    <location>
        <begin position="93"/>
        <end position="110"/>
    </location>
</feature>
<accession>A0A915D633</accession>
<evidence type="ECO:0000313" key="2">
    <source>
        <dbReference type="Proteomes" id="UP000887574"/>
    </source>
</evidence>
<keyword evidence="2" id="KW-1185">Reference proteome</keyword>
<evidence type="ECO:0000313" key="3">
    <source>
        <dbReference type="WBParaSite" id="jg15789"/>
    </source>
</evidence>
<name>A0A915D633_9BILA</name>